<dbReference type="Gene3D" id="2.60.40.10">
    <property type="entry name" value="Immunoglobulins"/>
    <property type="match status" value="1"/>
</dbReference>
<evidence type="ECO:0000259" key="2">
    <source>
        <dbReference type="Pfam" id="PF07090"/>
    </source>
</evidence>
<name>A0ABT0TZ96_9BACT</name>
<dbReference type="SUPFAM" id="SSF52317">
    <property type="entry name" value="Class I glutamine amidotransferase-like"/>
    <property type="match status" value="1"/>
</dbReference>
<dbReference type="PANTHER" id="PTHR37947:SF1">
    <property type="entry name" value="BLL2462 PROTEIN"/>
    <property type="match status" value="1"/>
</dbReference>
<keyword evidence="4" id="KW-1185">Reference proteome</keyword>
<accession>A0ABT0TZ96</accession>
<dbReference type="InterPro" id="IPR010768">
    <property type="entry name" value="GATase1-like"/>
</dbReference>
<feature type="transmembrane region" description="Helical" evidence="1">
    <location>
        <begin position="18"/>
        <end position="38"/>
    </location>
</feature>
<keyword evidence="1" id="KW-0472">Membrane</keyword>
<evidence type="ECO:0000313" key="4">
    <source>
        <dbReference type="Proteomes" id="UP001202961"/>
    </source>
</evidence>
<dbReference type="EMBL" id="JAMQBK010000015">
    <property type="protein sequence ID" value="MCM2369932.1"/>
    <property type="molecule type" value="Genomic_DNA"/>
</dbReference>
<evidence type="ECO:0000256" key="1">
    <source>
        <dbReference type="SAM" id="Phobius"/>
    </source>
</evidence>
<feature type="transmembrane region" description="Helical" evidence="1">
    <location>
        <begin position="45"/>
        <end position="69"/>
    </location>
</feature>
<proteinExistence type="predicted"/>
<dbReference type="Proteomes" id="UP001202961">
    <property type="component" value="Unassembled WGS sequence"/>
</dbReference>
<reference evidence="3 4" key="1">
    <citation type="journal article" date="2022" name="Syst. Appl. Microbiol.">
        <title>Rhodopirellula aestuarii sp. nov., a novel member of the genus Rhodopirellula isolated from brackish sediments collected in the Tagus River estuary, Portugal.</title>
        <authorList>
            <person name="Vitorino I.R."/>
            <person name="Klimek D."/>
            <person name="Calusinska M."/>
            <person name="Lobo-da-Cunha A."/>
            <person name="Vasconcelos V."/>
            <person name="Lage O.M."/>
        </authorList>
    </citation>
    <scope>NUCLEOTIDE SEQUENCE [LARGE SCALE GENOMIC DNA]</scope>
    <source>
        <strain evidence="3 4">ICT_H3.1</strain>
    </source>
</reference>
<gene>
    <name evidence="3" type="ORF">NB063_04770</name>
</gene>
<keyword evidence="1" id="KW-1133">Transmembrane helix</keyword>
<protein>
    <submittedName>
        <fullName evidence="3">Glutamine amidotransferase</fullName>
    </submittedName>
</protein>
<comment type="caution">
    <text evidence="3">The sequence shown here is derived from an EMBL/GenBank/DDBJ whole genome shotgun (WGS) entry which is preliminary data.</text>
</comment>
<organism evidence="3 4">
    <name type="scientific">Aporhodopirellula aestuarii</name>
    <dbReference type="NCBI Taxonomy" id="2950107"/>
    <lineage>
        <taxon>Bacteria</taxon>
        <taxon>Pseudomonadati</taxon>
        <taxon>Planctomycetota</taxon>
        <taxon>Planctomycetia</taxon>
        <taxon>Pirellulales</taxon>
        <taxon>Pirellulaceae</taxon>
        <taxon>Aporhodopirellula</taxon>
    </lineage>
</organism>
<keyword evidence="1" id="KW-0812">Transmembrane</keyword>
<dbReference type="InterPro" id="IPR008964">
    <property type="entry name" value="Invasin/intimin_cell_adhesion"/>
</dbReference>
<feature type="domain" description="Putative glutamine amidotransferase" evidence="2">
    <location>
        <begin position="420"/>
        <end position="619"/>
    </location>
</feature>
<dbReference type="InterPro" id="IPR029062">
    <property type="entry name" value="Class_I_gatase-like"/>
</dbReference>
<dbReference type="Gene3D" id="3.40.50.880">
    <property type="match status" value="1"/>
</dbReference>
<dbReference type="SUPFAM" id="SSF49373">
    <property type="entry name" value="Invasin/intimin cell-adhesion fragments"/>
    <property type="match status" value="1"/>
</dbReference>
<keyword evidence="3" id="KW-0315">Glutamine amidotransferase</keyword>
<dbReference type="PANTHER" id="PTHR37947">
    <property type="entry name" value="BLL2462 PROTEIN"/>
    <property type="match status" value="1"/>
</dbReference>
<dbReference type="RefSeq" id="WP_250927602.1">
    <property type="nucleotide sequence ID" value="NZ_JAMQBK010000015.1"/>
</dbReference>
<dbReference type="Pfam" id="PF07090">
    <property type="entry name" value="GATase1_like"/>
    <property type="match status" value="1"/>
</dbReference>
<sequence length="803" mass="89459">MSNALPIGMTVIWGAPEWLIPAVIVATLLIGMTLWNYVRSPSVGWVRWLAAGLKITAIVLATVCLLQPMQSSERARPKANLLPILIDRSQSMELKATPTSDSRRERVEDLFSNRNAWLRRMEQDFDVRGYTFADRTEKATFAAANEFQLDSTNENASNLKSSLDSISERFSGRPLAGLMLFTDGNPTDLSSTDFDWTSVGVPIYPVVPSERGVIADIAIRDITVRQTDFESAPVSVRVQFESTGGERELVVVLQDQEEPESKHEQKVMLKKGESSGEVTFQFRPTKPGLRFFTAAVFAARDREAFSDVANLSGVKSRFEATAVNNRRVVAVDRAAGPYRILYVAGRPNWEFKFLRRAISTDAEIQLVGLMRIANKEPKFSFRDQGVSETNSLFRGVDDREAELAQYDEPVMIRMGVKASEELSDGFPESAEELFAYQAVILDDIEPEFFSEDQLLLLRQFVSVRGGGLLMLGGQESFSGKSFSESTLGELSAVYGPRLNQESMKGEYRFSITREGMLEPWVRLRDNEADESTRLNELPNLTTVNTVGDVKPGAFVLAEVRRGDGLSLPAIVAHRFGKGRTAAMPLGDLWRWSMHRAAKTDGDARDDPAQMWRQMAHWLVGEVPRRVEARIEKNADTEAAIDIVVTVRDEAYLPLDNANVELTVTPVGGESLVLQVTSDDQAAGVYRTTYWTDQPGAYRVSASVAGPDDAPIGIAETGWTSEPEVREFQHLALNRDLLQNIAEQTGGRVVDDNELDAFASELPTKKVPVTETWTHPLWHSAWWMTAMIACLCSEWGLRRWKGLA</sequence>
<evidence type="ECO:0000313" key="3">
    <source>
        <dbReference type="EMBL" id="MCM2369932.1"/>
    </source>
</evidence>
<dbReference type="InterPro" id="IPR013783">
    <property type="entry name" value="Ig-like_fold"/>
</dbReference>